<evidence type="ECO:0000259" key="1">
    <source>
        <dbReference type="Pfam" id="PF00501"/>
    </source>
</evidence>
<feature type="domain" description="AMP-dependent synthetase/ligase" evidence="1">
    <location>
        <begin position="33"/>
        <end position="114"/>
    </location>
</feature>
<dbReference type="SUPFAM" id="SSF56801">
    <property type="entry name" value="Acetyl-CoA synthetase-like"/>
    <property type="match status" value="1"/>
</dbReference>
<organism evidence="2">
    <name type="scientific">Araucaria cunninghamii</name>
    <name type="common">Hoop pine</name>
    <name type="synonym">Moreton Bay pine</name>
    <dbReference type="NCBI Taxonomy" id="56994"/>
    <lineage>
        <taxon>Eukaryota</taxon>
        <taxon>Viridiplantae</taxon>
        <taxon>Streptophyta</taxon>
        <taxon>Embryophyta</taxon>
        <taxon>Tracheophyta</taxon>
        <taxon>Spermatophyta</taxon>
        <taxon>Pinopsida</taxon>
        <taxon>Pinidae</taxon>
        <taxon>Conifers II</taxon>
        <taxon>Araucariales</taxon>
        <taxon>Araucariaceae</taxon>
        <taxon>Araucaria</taxon>
    </lineage>
</organism>
<dbReference type="Gene3D" id="3.40.50.12780">
    <property type="entry name" value="N-terminal domain of ligase-like"/>
    <property type="match status" value="1"/>
</dbReference>
<name>A0A0D6R873_ARACU</name>
<dbReference type="InterPro" id="IPR000873">
    <property type="entry name" value="AMP-dep_synth/lig_dom"/>
</dbReference>
<dbReference type="GO" id="GO:0004467">
    <property type="term" value="F:long-chain fatty acid-CoA ligase activity"/>
    <property type="evidence" value="ECO:0007669"/>
    <property type="project" value="TreeGrafter"/>
</dbReference>
<dbReference type="AlphaFoldDB" id="A0A0D6R873"/>
<dbReference type="InterPro" id="IPR020845">
    <property type="entry name" value="AMP-binding_CS"/>
</dbReference>
<proteinExistence type="predicted"/>
<dbReference type="PRINTS" id="PR00154">
    <property type="entry name" value="AMPBINDING"/>
</dbReference>
<accession>A0A0D6R873</accession>
<dbReference type="GO" id="GO:0016020">
    <property type="term" value="C:membrane"/>
    <property type="evidence" value="ECO:0007669"/>
    <property type="project" value="TreeGrafter"/>
</dbReference>
<dbReference type="InterPro" id="IPR042099">
    <property type="entry name" value="ANL_N_sf"/>
</dbReference>
<dbReference type="PANTHER" id="PTHR43272">
    <property type="entry name" value="LONG-CHAIN-FATTY-ACID--COA LIGASE"/>
    <property type="match status" value="1"/>
</dbReference>
<dbReference type="EMBL" id="GCKF01023418">
    <property type="protein sequence ID" value="JAG98513.1"/>
    <property type="molecule type" value="Transcribed_RNA"/>
</dbReference>
<protein>
    <recommendedName>
        <fullName evidence="1">AMP-dependent synthetase/ligase domain-containing protein</fullName>
    </recommendedName>
</protein>
<dbReference type="Pfam" id="PF00501">
    <property type="entry name" value="AMP-binding"/>
    <property type="match status" value="1"/>
</dbReference>
<sequence>MPAMLKCLPRCREYLKRLVSFGNISDDQREVAESAGVSAYTWDEFLSLGKKTRYEPSPPKKNDICTIMYTSGTTGEPKGVLLTNENIIVEISTIDHLLSITDKVVTQTDVYFSFFH</sequence>
<dbReference type="GO" id="GO:0010143">
    <property type="term" value="P:cutin biosynthetic process"/>
    <property type="evidence" value="ECO:0007669"/>
    <property type="project" value="TreeGrafter"/>
</dbReference>
<dbReference type="PROSITE" id="PS00455">
    <property type="entry name" value="AMP_BINDING"/>
    <property type="match status" value="1"/>
</dbReference>
<dbReference type="GO" id="GO:0005783">
    <property type="term" value="C:endoplasmic reticulum"/>
    <property type="evidence" value="ECO:0007669"/>
    <property type="project" value="TreeGrafter"/>
</dbReference>
<reference evidence="2" key="1">
    <citation type="submission" date="2015-03" db="EMBL/GenBank/DDBJ databases">
        <title>A transcriptome of Araucaria cunninghamii, an australian fine timber species.</title>
        <authorList>
            <person name="Jing Yi C.J.Y."/>
            <person name="Yin San L.Y.S."/>
            <person name="Abdul Karim S.S."/>
            <person name="Wan Azmi N.N."/>
            <person name="Hercus R.R."/>
            <person name="Croft L.L."/>
        </authorList>
    </citation>
    <scope>NUCLEOTIDE SEQUENCE</scope>
    <source>
        <strain evidence="2">MI0301</strain>
        <tissue evidence="2">Leaf</tissue>
    </source>
</reference>
<dbReference type="PANTHER" id="PTHR43272:SF4">
    <property type="entry name" value="LONG CHAIN ACYL-COA SYNTHETASE 2"/>
    <property type="match status" value="1"/>
</dbReference>
<evidence type="ECO:0000313" key="2">
    <source>
        <dbReference type="EMBL" id="JAG98513.1"/>
    </source>
</evidence>
<dbReference type="InterPro" id="IPR020459">
    <property type="entry name" value="AMP-binding"/>
</dbReference>
<dbReference type="GO" id="GO:0010025">
    <property type="term" value="P:wax biosynthetic process"/>
    <property type="evidence" value="ECO:0007669"/>
    <property type="project" value="TreeGrafter"/>
</dbReference>